<dbReference type="Gene3D" id="1.25.40.10">
    <property type="entry name" value="Tetratricopeptide repeat domain"/>
    <property type="match status" value="1"/>
</dbReference>
<dbReference type="InterPro" id="IPR001214">
    <property type="entry name" value="SET_dom"/>
</dbReference>
<evidence type="ECO:0000313" key="8">
    <source>
        <dbReference type="Proteomes" id="UP000016801"/>
    </source>
</evidence>
<dbReference type="Proteomes" id="UP000016801">
    <property type="component" value="Unassembled WGS sequence"/>
</dbReference>
<feature type="domain" description="SET" evidence="5">
    <location>
        <begin position="7"/>
        <end position="158"/>
    </location>
</feature>
<dbReference type="Gene3D" id="6.10.140.2220">
    <property type="match status" value="1"/>
</dbReference>
<dbReference type="SUPFAM" id="SSF82199">
    <property type="entry name" value="SET domain"/>
    <property type="match status" value="1"/>
</dbReference>
<dbReference type="InterPro" id="IPR011990">
    <property type="entry name" value="TPR-like_helical_dom_sf"/>
</dbReference>
<protein>
    <submittedName>
        <fullName evidence="7">Uncharacterized protein</fullName>
    </submittedName>
</protein>
<dbReference type="eggNOG" id="KOG2084">
    <property type="taxonomic scope" value="Eukaryota"/>
</dbReference>
<dbReference type="Pfam" id="PF00856">
    <property type="entry name" value="SET"/>
    <property type="match status" value="1"/>
</dbReference>
<gene>
    <name evidence="7" type="ORF">CPUR_02966</name>
</gene>
<dbReference type="OrthoDB" id="265717at2759"/>
<evidence type="ECO:0000256" key="2">
    <source>
        <dbReference type="ARBA" id="ARBA00022771"/>
    </source>
</evidence>
<organism evidence="7 8">
    <name type="scientific">Claviceps purpurea (strain 20.1)</name>
    <name type="common">Ergot fungus</name>
    <name type="synonym">Sphacelia segetum</name>
    <dbReference type="NCBI Taxonomy" id="1111077"/>
    <lineage>
        <taxon>Eukaryota</taxon>
        <taxon>Fungi</taxon>
        <taxon>Dikarya</taxon>
        <taxon>Ascomycota</taxon>
        <taxon>Pezizomycotina</taxon>
        <taxon>Sordariomycetes</taxon>
        <taxon>Hypocreomycetidae</taxon>
        <taxon>Hypocreales</taxon>
        <taxon>Clavicipitaceae</taxon>
        <taxon>Claviceps</taxon>
    </lineage>
</organism>
<dbReference type="InterPro" id="IPR002893">
    <property type="entry name" value="Znf_MYND"/>
</dbReference>
<dbReference type="PANTHER" id="PTHR47332:SF2">
    <property type="entry name" value="SET-6"/>
    <property type="match status" value="1"/>
</dbReference>
<evidence type="ECO:0000259" key="5">
    <source>
        <dbReference type="PROSITE" id="PS50280"/>
    </source>
</evidence>
<dbReference type="GO" id="GO:0008270">
    <property type="term" value="F:zinc ion binding"/>
    <property type="evidence" value="ECO:0007669"/>
    <property type="project" value="UniProtKB-KW"/>
</dbReference>
<evidence type="ECO:0000259" key="6">
    <source>
        <dbReference type="PROSITE" id="PS50865"/>
    </source>
</evidence>
<dbReference type="SMART" id="SM00317">
    <property type="entry name" value="SET"/>
    <property type="match status" value="1"/>
</dbReference>
<dbReference type="Pfam" id="PF01753">
    <property type="entry name" value="zf-MYND"/>
    <property type="match status" value="1"/>
</dbReference>
<dbReference type="SUPFAM" id="SSF144232">
    <property type="entry name" value="HIT/MYND zinc finger-like"/>
    <property type="match status" value="1"/>
</dbReference>
<reference evidence="7 8" key="1">
    <citation type="journal article" date="2013" name="PLoS Genet.">
        <title>Plant-symbiotic fungi as chemical engineers: Multi-genome analysis of the Clavicipitaceae reveals dynamics of alkaloid loci.</title>
        <authorList>
            <person name="Schardl C.L."/>
            <person name="Young C.A."/>
            <person name="Hesse U."/>
            <person name="Amyotte S.G."/>
            <person name="Andreeva K."/>
            <person name="Calie P.J."/>
            <person name="Fleetwood D.J."/>
            <person name="Haws D.C."/>
            <person name="Moore N."/>
            <person name="Oeser B."/>
            <person name="Panaccione D.G."/>
            <person name="Schweri K.K."/>
            <person name="Voisey C.R."/>
            <person name="Farman M.L."/>
            <person name="Jaromczyk J.W."/>
            <person name="Roe B.A."/>
            <person name="O'Sullivan D.M."/>
            <person name="Scott B."/>
            <person name="Tudzynski P."/>
            <person name="An Z."/>
            <person name="Arnaoudova E.G."/>
            <person name="Bullock C.T."/>
            <person name="Charlton N.D."/>
            <person name="Chen L."/>
            <person name="Cox M."/>
            <person name="Dinkins R.D."/>
            <person name="Florea S."/>
            <person name="Glenn A.E."/>
            <person name="Gordon A."/>
            <person name="Gueldener U."/>
            <person name="Harris D.R."/>
            <person name="Hollin W."/>
            <person name="Jaromczyk J."/>
            <person name="Johnson R.D."/>
            <person name="Khan A.K."/>
            <person name="Leistner E."/>
            <person name="Leuchtmann A."/>
            <person name="Li C."/>
            <person name="Liu J."/>
            <person name="Liu J."/>
            <person name="Liu M."/>
            <person name="Mace W."/>
            <person name="Machado C."/>
            <person name="Nagabhyru P."/>
            <person name="Pan J."/>
            <person name="Schmid J."/>
            <person name="Sugawara K."/>
            <person name="Steiner U."/>
            <person name="Takach J.E."/>
            <person name="Tanaka E."/>
            <person name="Webb J.S."/>
            <person name="Wilson E.V."/>
            <person name="Wiseman J.L."/>
            <person name="Yoshida R."/>
            <person name="Zeng Z."/>
        </authorList>
    </citation>
    <scope>NUCLEOTIDE SEQUENCE [LARGE SCALE GENOMIC DNA]</scope>
    <source>
        <strain evidence="7 8">20.1</strain>
    </source>
</reference>
<dbReference type="InterPro" id="IPR053185">
    <property type="entry name" value="SET_domain_protein"/>
</dbReference>
<dbReference type="HOGENOM" id="CLU_037221_0_0_1"/>
<evidence type="ECO:0000256" key="1">
    <source>
        <dbReference type="ARBA" id="ARBA00022723"/>
    </source>
</evidence>
<dbReference type="PROSITE" id="PS50280">
    <property type="entry name" value="SET"/>
    <property type="match status" value="1"/>
</dbReference>
<keyword evidence="2 4" id="KW-0863">Zinc-finger</keyword>
<dbReference type="PROSITE" id="PS50865">
    <property type="entry name" value="ZF_MYND_2"/>
    <property type="match status" value="1"/>
</dbReference>
<comment type="caution">
    <text evidence="7">The sequence shown here is derived from an EMBL/GenBank/DDBJ whole genome shotgun (WGS) entry which is preliminary data.</text>
</comment>
<feature type="domain" description="MYND-type" evidence="6">
    <location>
        <begin position="480"/>
        <end position="522"/>
    </location>
</feature>
<dbReference type="AlphaFoldDB" id="M1W8H3"/>
<dbReference type="CDD" id="cd20071">
    <property type="entry name" value="SET_SMYD"/>
    <property type="match status" value="1"/>
</dbReference>
<keyword evidence="3" id="KW-0862">Zinc</keyword>
<dbReference type="InterPro" id="IPR046341">
    <property type="entry name" value="SET_dom_sf"/>
</dbReference>
<accession>M1W8H3</accession>
<dbReference type="EMBL" id="CAGA01000013">
    <property type="protein sequence ID" value="CCE29273.1"/>
    <property type="molecule type" value="Genomic_DNA"/>
</dbReference>
<sequence length="556" mass="64058">MESKANNFLYSLKDVPGKGKGLVATRKLPKGTRIIAERPLITMPSEMDEEARRKFILQEVNALSEDQRRAFLSLHNIHRFDDDADQYLGIWSTNALQITKFNGLQDGQGREGIFLEASRINHDCENNAFYHWNNNIKRHTVHAIRDIDAGEEITLSYVDYLQSRERRKKTLKDYYDFTCSCGLCSLPDKQSRQHYRKLEQIVRLHQPYLHCGEKDFTKSPLKVLGYLHSRARLYTEIGREDVDLAEIYQDCWWIANLHGDSARARVFSQRAVSLWKTLVGADHQSTRWFVNEVQDPADHQLYCNLPKKWKTAIDDIPQGFSPDDFENWLWKRETPKGSEQPTSLPSQPHFLGFADLPCKDDVGTGSSFKKRHWCFLGEIVETQSPHLLELEVKDVHGKKIKLHFATNDRVKGLKPGQYRDGHTVAILDAVQHVFEFKPPGIRHVAPRMAKVFPLSLATMLALNDKVRTFSSRQQDDMTTCHGCGVKAPAASMKRCSRCFSFWYCNKECQAAGWTTKAHKVDCKILQDTDLRALFLINWDEVQDDIRFPLKVTDDSS</sequence>
<dbReference type="Gene3D" id="2.170.270.10">
    <property type="entry name" value="SET domain"/>
    <property type="match status" value="1"/>
</dbReference>
<dbReference type="PANTHER" id="PTHR47332">
    <property type="entry name" value="SET DOMAIN-CONTAINING PROTEIN 5"/>
    <property type="match status" value="1"/>
</dbReference>
<keyword evidence="8" id="KW-1185">Reference proteome</keyword>
<evidence type="ECO:0000256" key="3">
    <source>
        <dbReference type="ARBA" id="ARBA00022833"/>
    </source>
</evidence>
<dbReference type="STRING" id="1111077.M1W8H3"/>
<evidence type="ECO:0000256" key="4">
    <source>
        <dbReference type="PROSITE-ProRule" id="PRU00134"/>
    </source>
</evidence>
<evidence type="ECO:0000313" key="7">
    <source>
        <dbReference type="EMBL" id="CCE29273.1"/>
    </source>
</evidence>
<name>M1W8H3_CLAP2</name>
<keyword evidence="1" id="KW-0479">Metal-binding</keyword>
<dbReference type="VEuPathDB" id="FungiDB:CPUR_02966"/>
<proteinExistence type="predicted"/>
<dbReference type="PROSITE" id="PS01360">
    <property type="entry name" value="ZF_MYND_1"/>
    <property type="match status" value="1"/>
</dbReference>